<proteinExistence type="predicted"/>
<dbReference type="Gene3D" id="2.60.120.260">
    <property type="entry name" value="Galactose-binding domain-like"/>
    <property type="match status" value="3"/>
</dbReference>
<comment type="caution">
    <text evidence="1">The sequence shown here is derived from an EMBL/GenBank/DDBJ whole genome shotgun (WGS) entry which is preliminary data.</text>
</comment>
<organism evidence="1 2">
    <name type="scientific">Draconibacterium sediminis</name>
    <dbReference type="NCBI Taxonomy" id="1544798"/>
    <lineage>
        <taxon>Bacteria</taxon>
        <taxon>Pseudomonadati</taxon>
        <taxon>Bacteroidota</taxon>
        <taxon>Bacteroidia</taxon>
        <taxon>Marinilabiliales</taxon>
        <taxon>Prolixibacteraceae</taxon>
        <taxon>Draconibacterium</taxon>
    </lineage>
</organism>
<dbReference type="Proteomes" id="UP000032544">
    <property type="component" value="Unassembled WGS sequence"/>
</dbReference>
<gene>
    <name evidence="1" type="ORF">LH29_15205</name>
</gene>
<sequence>MSFPAFAQDDIPVKTDGTKYYLQIYDGETNEKVLQYENPAGWQYMIFTGDYFDGSAKQLWSFEATEMYPGYFSIVNHEFGNTHHLMSYNWYAYFTDAANRDPRSDKEMQFKFVKVTDEYYKLVTIEKPTDGSLYGINYTPGADALNVDENGQADFGDVKSDDITPENMVNMVFKVIEFNPIALYEESIVRGDELYNSNPNAPEKARYDLFYILEKAREIRVFGTDGEMLNFQTHIDSVVNLFNQSVGLVTVVNDARAFIDTTNVDDEVKASFNALINDAEQFLNSDDLVYDEIGSVETKINNARKVVEAIFAAQTYGETLAEQDAALSSGLMVSMDTAKAVLANDTAGVSDYTFAIEHLTSTQGIITEIIAANELIDATQEFQEAKDALLLVIQNITAVINSSGNSIADLDAALAEMQDAIKVFQKALEAGDTPIELKNAGFDSDLADWIVESPTPEAAYGQNRGIDGSRSITWWKGADYQMKVYQSISNIPNGTYNISCVYRNSSEGTIGLFAESGANVVDLPLPLYNNGEQDLTKAEIEVAVTDGTLRFGIRGQGENNGVPAGNWIIFDEFEVKLSADVAIKNAGFDSDLADWIVESPTPEAAYAQDRGIDASRSITWWNGADYQMKFYQTISNMPNGTYKVSCVYRNSADSTIGLFAESGTNVVDLPLTLYNNGEQDLKKAQIVVAVSNGTLSFGVRGQGENNGVPAGNWIIFDEFEVTRMPDVPVVNGGFDADLANWLVESPTPEAAYAQNRGIDASRSITWWRGSDYQMKFYQSMSNMLNGTYKISCVYRNSAEGTIGLFAESGANVVDLPLPLYNNGEQDLSKAEIEVAVTDGALDFGMRGQGDDNGVPAGNWIIYDEFQILIKSITPVYEVVEPTPSQMFVTDVQTQKFDNEIKYWQNNQRLNIQSNEEIVNYQVYSITGALVDQKETRTTTLSIPMRKGIFIVRVLTENGFIDTEKVIVN</sequence>
<protein>
    <submittedName>
        <fullName evidence="1">Uncharacterized protein</fullName>
    </submittedName>
</protein>
<keyword evidence="2" id="KW-1185">Reference proteome</keyword>
<dbReference type="PATRIC" id="fig|1544798.3.peg.3208"/>
<dbReference type="EMBL" id="JRHC01000003">
    <property type="protein sequence ID" value="KJF43548.1"/>
    <property type="molecule type" value="Genomic_DNA"/>
</dbReference>
<name>A0A0D8JCL5_9BACT</name>
<dbReference type="AlphaFoldDB" id="A0A0D8JCL5"/>
<reference evidence="1 2" key="1">
    <citation type="submission" date="2014-09" db="EMBL/GenBank/DDBJ databases">
        <title>Draft Genome Sequence of Draconibacterium sp. JN14CK-3.</title>
        <authorList>
            <person name="Dong C."/>
            <person name="Lai Q."/>
            <person name="Shao Z."/>
        </authorList>
    </citation>
    <scope>NUCLEOTIDE SEQUENCE [LARGE SCALE GENOMIC DNA]</scope>
    <source>
        <strain evidence="1 2">JN14CK-3</strain>
    </source>
</reference>
<evidence type="ECO:0000313" key="2">
    <source>
        <dbReference type="Proteomes" id="UP000032544"/>
    </source>
</evidence>
<evidence type="ECO:0000313" key="1">
    <source>
        <dbReference type="EMBL" id="KJF43548.1"/>
    </source>
</evidence>
<accession>A0A0D8JCL5</accession>